<proteinExistence type="predicted"/>
<dbReference type="InterPro" id="IPR043535">
    <property type="entry name" value="TEDC1"/>
</dbReference>
<dbReference type="PANTHER" id="PTHR35076">
    <property type="entry name" value="TUBULIN EPSILON AND DELTA COMPLEX PROTEIN 1"/>
    <property type="match status" value="1"/>
</dbReference>
<name>A0A401SMN0_CHIPU</name>
<comment type="caution">
    <text evidence="2">The sequence shown here is derived from an EMBL/GenBank/DDBJ whole genome shotgun (WGS) entry which is preliminary data.</text>
</comment>
<sequence length="445" mass="51585">MTIKEAIAALCKVLVGIRGRDGAAIAVNISPEMFRKAKFNRNEVTTEFWKLLHWLLKLVNVDRSSEVLELADQIKYVKAVVCYYGYGFMDFYQLPMDGSLGSRDLILAFSWLLQRIHLLEQLLNLHRLQVEDVASLCMCKQTLPLRPMEGSDLQESSHPVEMDVRYLQSLHGKLRFRRRNLYSAQQERCSALYKIHLYTKGCSSSQSFDHLSATEARLIQDHQQCTEFVQLLEHENIQLEAYLEWKRLEPIYWQWMESVLSAKLQDTQEVLNVNFTTVTAPSFNQRENCKEPDAFRKTNKLYTELLKLQSEIQDRKLVKDERIKEQERSMGDHMGWHEAVFLTCNLEQKLAAVQARMSQERRRYGQVRLALRINSTPTPFRSKPPTAQQHISSVSLTATEMISQLEAEATLLKKELQELQQLSKEGLGEILEHLDGVICIPPTQR</sequence>
<dbReference type="EMBL" id="BEZZ01000377">
    <property type="protein sequence ID" value="GCC31628.1"/>
    <property type="molecule type" value="Genomic_DNA"/>
</dbReference>
<dbReference type="OrthoDB" id="9906141at2759"/>
<gene>
    <name evidence="2" type="ORF">chiPu_0010088</name>
</gene>
<evidence type="ECO:0000313" key="3">
    <source>
        <dbReference type="Proteomes" id="UP000287033"/>
    </source>
</evidence>
<dbReference type="AlphaFoldDB" id="A0A401SMN0"/>
<evidence type="ECO:0000313" key="2">
    <source>
        <dbReference type="EMBL" id="GCC31628.1"/>
    </source>
</evidence>
<dbReference type="InterPro" id="IPR027996">
    <property type="entry name" value="TEDC1_dom"/>
</dbReference>
<protein>
    <recommendedName>
        <fullName evidence="1">Tubulin epsilon and delta complex protein 1 domain-containing protein</fullName>
    </recommendedName>
</protein>
<reference evidence="2 3" key="1">
    <citation type="journal article" date="2018" name="Nat. Ecol. Evol.">
        <title>Shark genomes provide insights into elasmobranch evolution and the origin of vertebrates.</title>
        <authorList>
            <person name="Hara Y"/>
            <person name="Yamaguchi K"/>
            <person name="Onimaru K"/>
            <person name="Kadota M"/>
            <person name="Koyanagi M"/>
            <person name="Keeley SD"/>
            <person name="Tatsumi K"/>
            <person name="Tanaka K"/>
            <person name="Motone F"/>
            <person name="Kageyama Y"/>
            <person name="Nozu R"/>
            <person name="Adachi N"/>
            <person name="Nishimura O"/>
            <person name="Nakagawa R"/>
            <person name="Tanegashima C"/>
            <person name="Kiyatake I"/>
            <person name="Matsumoto R"/>
            <person name="Murakumo K"/>
            <person name="Nishida K"/>
            <person name="Terakita A"/>
            <person name="Kuratani S"/>
            <person name="Sato K"/>
            <person name="Hyodo S Kuraku.S."/>
        </authorList>
    </citation>
    <scope>NUCLEOTIDE SEQUENCE [LARGE SCALE GENOMIC DNA]</scope>
</reference>
<dbReference type="PANTHER" id="PTHR35076:SF1">
    <property type="entry name" value="TUBULIN EPSILON AND DELTA COMPLEX PROTEIN 1"/>
    <property type="match status" value="1"/>
</dbReference>
<dbReference type="Proteomes" id="UP000287033">
    <property type="component" value="Unassembled WGS sequence"/>
</dbReference>
<accession>A0A401SMN0</accession>
<dbReference type="OMA" id="FIPPMKT"/>
<evidence type="ECO:0000259" key="1">
    <source>
        <dbReference type="Pfam" id="PF14970"/>
    </source>
</evidence>
<dbReference type="Pfam" id="PF14970">
    <property type="entry name" value="TEDC1"/>
    <property type="match status" value="1"/>
</dbReference>
<keyword evidence="3" id="KW-1185">Reference proteome</keyword>
<feature type="domain" description="Tubulin epsilon and delta complex protein 1" evidence="1">
    <location>
        <begin position="85"/>
        <end position="260"/>
    </location>
</feature>
<organism evidence="2 3">
    <name type="scientific">Chiloscyllium punctatum</name>
    <name type="common">Brownbanded bambooshark</name>
    <name type="synonym">Hemiscyllium punctatum</name>
    <dbReference type="NCBI Taxonomy" id="137246"/>
    <lineage>
        <taxon>Eukaryota</taxon>
        <taxon>Metazoa</taxon>
        <taxon>Chordata</taxon>
        <taxon>Craniata</taxon>
        <taxon>Vertebrata</taxon>
        <taxon>Chondrichthyes</taxon>
        <taxon>Elasmobranchii</taxon>
        <taxon>Galeomorphii</taxon>
        <taxon>Galeoidea</taxon>
        <taxon>Orectolobiformes</taxon>
        <taxon>Hemiscylliidae</taxon>
        <taxon>Chiloscyllium</taxon>
    </lineage>
</organism>